<evidence type="ECO:0000313" key="18">
    <source>
        <dbReference type="Proteomes" id="UP000886893"/>
    </source>
</evidence>
<comment type="catalytic activity">
    <reaction evidence="16">
        <text>epoxyqueuosine(34) in tRNA + AH2 = queuosine(34) in tRNA + A + H2O</text>
        <dbReference type="Rhea" id="RHEA:32159"/>
        <dbReference type="Rhea" id="RHEA-COMP:18571"/>
        <dbReference type="Rhea" id="RHEA-COMP:18582"/>
        <dbReference type="ChEBI" id="CHEBI:13193"/>
        <dbReference type="ChEBI" id="CHEBI:15377"/>
        <dbReference type="ChEBI" id="CHEBI:17499"/>
        <dbReference type="ChEBI" id="CHEBI:194431"/>
        <dbReference type="ChEBI" id="CHEBI:194443"/>
        <dbReference type="EC" id="1.17.99.6"/>
    </reaction>
</comment>
<keyword evidence="14" id="KW-0676">Redox-active center</keyword>
<protein>
    <recommendedName>
        <fullName evidence="5">Epoxyqueuosine reductase QueH</fullName>
        <ecNumber evidence="4">1.17.99.6</ecNumber>
    </recommendedName>
    <alternativeName>
        <fullName evidence="15">Queuosine biosynthesis protein QueH</fullName>
    </alternativeName>
</protein>
<evidence type="ECO:0000256" key="10">
    <source>
        <dbReference type="ARBA" id="ARBA00023002"/>
    </source>
</evidence>
<dbReference type="GO" id="GO:0008616">
    <property type="term" value="P:tRNA queuosine(34) biosynthetic process"/>
    <property type="evidence" value="ECO:0007669"/>
    <property type="project" value="UniProtKB-KW"/>
</dbReference>
<evidence type="ECO:0000256" key="3">
    <source>
        <dbReference type="ARBA" id="ARBA00008207"/>
    </source>
</evidence>
<keyword evidence="12" id="KW-0411">Iron-sulfur</keyword>
<dbReference type="GO" id="GO:0052693">
    <property type="term" value="F:epoxyqueuosine reductase activity"/>
    <property type="evidence" value="ECO:0007669"/>
    <property type="project" value="UniProtKB-EC"/>
</dbReference>
<keyword evidence="6" id="KW-0004">4Fe-4S</keyword>
<evidence type="ECO:0000256" key="13">
    <source>
        <dbReference type="ARBA" id="ARBA00023157"/>
    </source>
</evidence>
<evidence type="ECO:0000256" key="8">
    <source>
        <dbReference type="ARBA" id="ARBA00022723"/>
    </source>
</evidence>
<comment type="function">
    <text evidence="1">Catalyzes the conversion of epoxyqueuosine (oQ) to queuosine (Q), which is a hypermodified base found in the wobble positions of tRNA(Asp), tRNA(Asn), tRNA(His) and tRNA(Tyr).</text>
</comment>
<keyword evidence="10" id="KW-0560">Oxidoreductase</keyword>
<keyword evidence="9" id="KW-0671">Queuosine biosynthesis</keyword>
<evidence type="ECO:0000256" key="7">
    <source>
        <dbReference type="ARBA" id="ARBA00022694"/>
    </source>
</evidence>
<evidence type="ECO:0000256" key="15">
    <source>
        <dbReference type="ARBA" id="ARBA00031446"/>
    </source>
</evidence>
<dbReference type="GO" id="GO:0046872">
    <property type="term" value="F:metal ion binding"/>
    <property type="evidence" value="ECO:0007669"/>
    <property type="project" value="UniProtKB-KW"/>
</dbReference>
<comment type="caution">
    <text evidence="17">The sequence shown here is derived from an EMBL/GenBank/DDBJ whole genome shotgun (WGS) entry which is preliminary data.</text>
</comment>
<evidence type="ECO:0000256" key="12">
    <source>
        <dbReference type="ARBA" id="ARBA00023014"/>
    </source>
</evidence>
<dbReference type="Pfam" id="PF02677">
    <property type="entry name" value="QueH"/>
    <property type="match status" value="1"/>
</dbReference>
<evidence type="ECO:0000256" key="16">
    <source>
        <dbReference type="ARBA" id="ARBA00047415"/>
    </source>
</evidence>
<evidence type="ECO:0000256" key="5">
    <source>
        <dbReference type="ARBA" id="ARBA00016895"/>
    </source>
</evidence>
<dbReference type="EMBL" id="DVKI01000050">
    <property type="protein sequence ID" value="HIT17089.1"/>
    <property type="molecule type" value="Genomic_DNA"/>
</dbReference>
<keyword evidence="13" id="KW-1015">Disulfide bond</keyword>
<organism evidence="17 18">
    <name type="scientific">Candidatus Caccosoma faecigallinarum</name>
    <dbReference type="NCBI Taxonomy" id="2840720"/>
    <lineage>
        <taxon>Bacteria</taxon>
        <taxon>Bacillati</taxon>
        <taxon>Bacillota</taxon>
        <taxon>Bacillota incertae sedis</taxon>
        <taxon>Candidatus Caccosoma</taxon>
    </lineage>
</organism>
<dbReference type="EC" id="1.17.99.6" evidence="4"/>
<evidence type="ECO:0000256" key="9">
    <source>
        <dbReference type="ARBA" id="ARBA00022785"/>
    </source>
</evidence>
<dbReference type="InterPro" id="IPR003828">
    <property type="entry name" value="QueH"/>
</dbReference>
<proteinExistence type="inferred from homology"/>
<comment type="pathway">
    <text evidence="2">tRNA modification; tRNA-queuosine biosynthesis.</text>
</comment>
<reference evidence="17" key="2">
    <citation type="journal article" date="2021" name="PeerJ">
        <title>Extensive microbial diversity within the chicken gut microbiome revealed by metagenomics and culture.</title>
        <authorList>
            <person name="Gilroy R."/>
            <person name="Ravi A."/>
            <person name="Getino M."/>
            <person name="Pursley I."/>
            <person name="Horton D.L."/>
            <person name="Alikhan N.F."/>
            <person name="Baker D."/>
            <person name="Gharbi K."/>
            <person name="Hall N."/>
            <person name="Watson M."/>
            <person name="Adriaenssens E.M."/>
            <person name="Foster-Nyarko E."/>
            <person name="Jarju S."/>
            <person name="Secka A."/>
            <person name="Antonio M."/>
            <person name="Oren A."/>
            <person name="Chaudhuri R.R."/>
            <person name="La Ragione R."/>
            <person name="Hildebrand F."/>
            <person name="Pallen M.J."/>
        </authorList>
    </citation>
    <scope>NUCLEOTIDE SEQUENCE</scope>
    <source>
        <strain evidence="17">14508</strain>
    </source>
</reference>
<sequence>MTDIIKRFKHELEKVQKLPTKPSLLLHTCCAMCFSSSFLQIKDYFQVTVYYFNPNIYPLEEYEKRKNEVLRLIDIFEKEYQVKIDFIEEKKDFNDYLQCKIHQKGCQDCLHLRLLYSFQYAMQHHYDYVTTTLTLGRLKDSSLINSLAYSLQPMFPTVHYLYSDFKKNKGIDLSLQCKEKYSIYAQCYCGCEKYDKKD</sequence>
<keyword evidence="7" id="KW-0819">tRNA processing</keyword>
<keyword evidence="11" id="KW-0408">Iron</keyword>
<evidence type="ECO:0000256" key="1">
    <source>
        <dbReference type="ARBA" id="ARBA00002268"/>
    </source>
</evidence>
<dbReference type="PANTHER" id="PTHR36701:SF1">
    <property type="entry name" value="EPOXYQUEUOSINE REDUCTASE QUEH"/>
    <property type="match status" value="1"/>
</dbReference>
<reference evidence="17" key="1">
    <citation type="submission" date="2020-10" db="EMBL/GenBank/DDBJ databases">
        <authorList>
            <person name="Gilroy R."/>
        </authorList>
    </citation>
    <scope>NUCLEOTIDE SEQUENCE</scope>
    <source>
        <strain evidence="17">14508</strain>
    </source>
</reference>
<evidence type="ECO:0000313" key="17">
    <source>
        <dbReference type="EMBL" id="HIT17089.1"/>
    </source>
</evidence>
<evidence type="ECO:0000256" key="11">
    <source>
        <dbReference type="ARBA" id="ARBA00023004"/>
    </source>
</evidence>
<evidence type="ECO:0000256" key="14">
    <source>
        <dbReference type="ARBA" id="ARBA00023284"/>
    </source>
</evidence>
<dbReference type="GO" id="GO:0051539">
    <property type="term" value="F:4 iron, 4 sulfur cluster binding"/>
    <property type="evidence" value="ECO:0007669"/>
    <property type="project" value="UniProtKB-KW"/>
</dbReference>
<comment type="similarity">
    <text evidence="3">Belongs to the QueH family.</text>
</comment>
<accession>A0A9D1G7J2</accession>
<evidence type="ECO:0000256" key="6">
    <source>
        <dbReference type="ARBA" id="ARBA00022485"/>
    </source>
</evidence>
<dbReference type="AlphaFoldDB" id="A0A9D1G7J2"/>
<dbReference type="PANTHER" id="PTHR36701">
    <property type="entry name" value="EPOXYQUEUOSINE REDUCTASE QUEH"/>
    <property type="match status" value="1"/>
</dbReference>
<keyword evidence="8" id="KW-0479">Metal-binding</keyword>
<evidence type="ECO:0000256" key="4">
    <source>
        <dbReference type="ARBA" id="ARBA00012622"/>
    </source>
</evidence>
<gene>
    <name evidence="17" type="ORF">IAD04_01750</name>
</gene>
<dbReference type="Proteomes" id="UP000886893">
    <property type="component" value="Unassembled WGS sequence"/>
</dbReference>
<evidence type="ECO:0000256" key="2">
    <source>
        <dbReference type="ARBA" id="ARBA00004691"/>
    </source>
</evidence>
<name>A0A9D1G7J2_9FIRM</name>